<organism evidence="1 2">
    <name type="scientific">Prosthecobacter debontii</name>
    <dbReference type="NCBI Taxonomy" id="48467"/>
    <lineage>
        <taxon>Bacteria</taxon>
        <taxon>Pseudomonadati</taxon>
        <taxon>Verrucomicrobiota</taxon>
        <taxon>Verrucomicrobiia</taxon>
        <taxon>Verrucomicrobiales</taxon>
        <taxon>Verrucomicrobiaceae</taxon>
        <taxon>Prosthecobacter</taxon>
    </lineage>
</organism>
<sequence>MSEIPPTLLYCRCAYAQVVPSGVKNAVLEKLCASGASFETVADLCEMAAHRDPRLQELAACGKLKIAACYPRAVTGLFHQAGAPLPEGTEILNMRTLTAEEVATDMLTSAETVTASEAV</sequence>
<dbReference type="STRING" id="48467.SAMN02745166_01615"/>
<dbReference type="AlphaFoldDB" id="A0A1T4XJM6"/>
<evidence type="ECO:0000313" key="2">
    <source>
        <dbReference type="Proteomes" id="UP000190774"/>
    </source>
</evidence>
<gene>
    <name evidence="1" type="ORF">SAMN02745166_01615</name>
</gene>
<protein>
    <submittedName>
        <fullName evidence="1">Uncharacterized protein</fullName>
    </submittedName>
</protein>
<evidence type="ECO:0000313" key="1">
    <source>
        <dbReference type="EMBL" id="SKA89772.1"/>
    </source>
</evidence>
<name>A0A1T4XJM6_9BACT</name>
<keyword evidence="2" id="KW-1185">Reference proteome</keyword>
<dbReference type="RefSeq" id="WP_078812803.1">
    <property type="nucleotide sequence ID" value="NZ_FUYE01000004.1"/>
</dbReference>
<proteinExistence type="predicted"/>
<reference evidence="2" key="1">
    <citation type="submission" date="2017-02" db="EMBL/GenBank/DDBJ databases">
        <authorList>
            <person name="Varghese N."/>
            <person name="Submissions S."/>
        </authorList>
    </citation>
    <scope>NUCLEOTIDE SEQUENCE [LARGE SCALE GENOMIC DNA]</scope>
    <source>
        <strain evidence="2">ATCC 700200</strain>
    </source>
</reference>
<dbReference type="EMBL" id="FUYE01000004">
    <property type="protein sequence ID" value="SKA89772.1"/>
    <property type="molecule type" value="Genomic_DNA"/>
</dbReference>
<dbReference type="Proteomes" id="UP000190774">
    <property type="component" value="Unassembled WGS sequence"/>
</dbReference>
<accession>A0A1T4XJM6</accession>
<dbReference type="OrthoDB" id="193932at2"/>